<dbReference type="Proteomes" id="UP001152888">
    <property type="component" value="Unassembled WGS sequence"/>
</dbReference>
<protein>
    <submittedName>
        <fullName evidence="2">Uncharacterized protein</fullName>
    </submittedName>
</protein>
<keyword evidence="3" id="KW-1185">Reference proteome</keyword>
<keyword evidence="1" id="KW-1133">Transmembrane helix</keyword>
<sequence>MAVFVRMIFSDFTIKDLLKFIPLKGLQGGTCFLLLKILFLLRKFQYRKW</sequence>
<evidence type="ECO:0000313" key="2">
    <source>
        <dbReference type="EMBL" id="CAH1995424.1"/>
    </source>
</evidence>
<keyword evidence="1" id="KW-0812">Transmembrane</keyword>
<accession>A0A9P0PQR5</accession>
<keyword evidence="1" id="KW-0472">Membrane</keyword>
<gene>
    <name evidence="2" type="ORF">ACAOBT_LOCUS22594</name>
</gene>
<reference evidence="2" key="1">
    <citation type="submission" date="2022-03" db="EMBL/GenBank/DDBJ databases">
        <authorList>
            <person name="Sayadi A."/>
        </authorList>
    </citation>
    <scope>NUCLEOTIDE SEQUENCE</scope>
</reference>
<name>A0A9P0PQR5_ACAOB</name>
<organism evidence="2 3">
    <name type="scientific">Acanthoscelides obtectus</name>
    <name type="common">Bean weevil</name>
    <name type="synonym">Bruchus obtectus</name>
    <dbReference type="NCBI Taxonomy" id="200917"/>
    <lineage>
        <taxon>Eukaryota</taxon>
        <taxon>Metazoa</taxon>
        <taxon>Ecdysozoa</taxon>
        <taxon>Arthropoda</taxon>
        <taxon>Hexapoda</taxon>
        <taxon>Insecta</taxon>
        <taxon>Pterygota</taxon>
        <taxon>Neoptera</taxon>
        <taxon>Endopterygota</taxon>
        <taxon>Coleoptera</taxon>
        <taxon>Polyphaga</taxon>
        <taxon>Cucujiformia</taxon>
        <taxon>Chrysomeloidea</taxon>
        <taxon>Chrysomelidae</taxon>
        <taxon>Bruchinae</taxon>
        <taxon>Bruchini</taxon>
        <taxon>Acanthoscelides</taxon>
    </lineage>
</organism>
<dbReference type="AlphaFoldDB" id="A0A9P0PQR5"/>
<evidence type="ECO:0000313" key="3">
    <source>
        <dbReference type="Proteomes" id="UP001152888"/>
    </source>
</evidence>
<feature type="transmembrane region" description="Helical" evidence="1">
    <location>
        <begin position="20"/>
        <end position="41"/>
    </location>
</feature>
<comment type="caution">
    <text evidence="2">The sequence shown here is derived from an EMBL/GenBank/DDBJ whole genome shotgun (WGS) entry which is preliminary data.</text>
</comment>
<proteinExistence type="predicted"/>
<dbReference type="EMBL" id="CAKOFQ010007227">
    <property type="protein sequence ID" value="CAH1995424.1"/>
    <property type="molecule type" value="Genomic_DNA"/>
</dbReference>
<evidence type="ECO:0000256" key="1">
    <source>
        <dbReference type="SAM" id="Phobius"/>
    </source>
</evidence>